<dbReference type="InterPro" id="IPR036513">
    <property type="entry name" value="STAS_dom_sf"/>
</dbReference>
<dbReference type="RefSeq" id="WP_106591249.1">
    <property type="nucleotide sequence ID" value="NZ_PYGI01000007.1"/>
</dbReference>
<accession>A0A2P8EYR5</accession>
<dbReference type="InterPro" id="IPR058548">
    <property type="entry name" value="MlaB-like_STAS"/>
</dbReference>
<dbReference type="InterPro" id="IPR002645">
    <property type="entry name" value="STAS_dom"/>
</dbReference>
<reference evidence="2 3" key="1">
    <citation type="submission" date="2018-03" db="EMBL/GenBank/DDBJ databases">
        <title>Genomic Encyclopedia of Archaeal and Bacterial Type Strains, Phase II (KMG-II): from individual species to whole genera.</title>
        <authorList>
            <person name="Goeker M."/>
        </authorList>
    </citation>
    <scope>NUCLEOTIDE SEQUENCE [LARGE SCALE GENOMIC DNA]</scope>
    <source>
        <strain evidence="2 3">DSM 17586</strain>
    </source>
</reference>
<dbReference type="EMBL" id="PYGI01000007">
    <property type="protein sequence ID" value="PSL14603.1"/>
    <property type="molecule type" value="Genomic_DNA"/>
</dbReference>
<name>A0A2P8EYR5_9GAMM</name>
<dbReference type="PROSITE" id="PS50801">
    <property type="entry name" value="STAS"/>
    <property type="match status" value="1"/>
</dbReference>
<dbReference type="PANTHER" id="PTHR35849">
    <property type="entry name" value="BLR2341 PROTEIN"/>
    <property type="match status" value="1"/>
</dbReference>
<protein>
    <submittedName>
        <fullName evidence="2">Anti-anti-sigma factor</fullName>
    </submittedName>
</protein>
<feature type="domain" description="STAS" evidence="1">
    <location>
        <begin position="16"/>
        <end position="100"/>
    </location>
</feature>
<dbReference type="OrthoDB" id="6089296at2"/>
<dbReference type="PANTHER" id="PTHR35849:SF2">
    <property type="entry name" value="BLR2341 PROTEIN"/>
    <property type="match status" value="1"/>
</dbReference>
<sequence>MKTTAAKVEAPAAGQVQLSGELTFASVLQVRTPLLNQLEAAGDACTLDLAGVTRVDSSALSLWLVCQRHASQRKQQLKLSGISADFRAIAVLVGLGDQLD</sequence>
<comment type="caution">
    <text evidence="2">The sequence shown here is derived from an EMBL/GenBank/DDBJ whole genome shotgun (WGS) entry which is preliminary data.</text>
</comment>
<dbReference type="Proteomes" id="UP000242133">
    <property type="component" value="Unassembled WGS sequence"/>
</dbReference>
<proteinExistence type="predicted"/>
<dbReference type="CDD" id="cd07043">
    <property type="entry name" value="STAS_anti-anti-sigma_factors"/>
    <property type="match status" value="1"/>
</dbReference>
<keyword evidence="3" id="KW-1185">Reference proteome</keyword>
<gene>
    <name evidence="2" type="ORF">CLV44_10754</name>
</gene>
<organism evidence="2 3">
    <name type="scientific">Marinobacterium halophilum</name>
    <dbReference type="NCBI Taxonomy" id="267374"/>
    <lineage>
        <taxon>Bacteria</taxon>
        <taxon>Pseudomonadati</taxon>
        <taxon>Pseudomonadota</taxon>
        <taxon>Gammaproteobacteria</taxon>
        <taxon>Oceanospirillales</taxon>
        <taxon>Oceanospirillaceae</taxon>
        <taxon>Marinobacterium</taxon>
    </lineage>
</organism>
<dbReference type="AlphaFoldDB" id="A0A2P8EYR5"/>
<dbReference type="SUPFAM" id="SSF52091">
    <property type="entry name" value="SpoIIaa-like"/>
    <property type="match status" value="1"/>
</dbReference>
<evidence type="ECO:0000313" key="2">
    <source>
        <dbReference type="EMBL" id="PSL14603.1"/>
    </source>
</evidence>
<evidence type="ECO:0000313" key="3">
    <source>
        <dbReference type="Proteomes" id="UP000242133"/>
    </source>
</evidence>
<dbReference type="Pfam" id="PF13466">
    <property type="entry name" value="STAS_2"/>
    <property type="match status" value="1"/>
</dbReference>
<dbReference type="Gene3D" id="3.30.750.24">
    <property type="entry name" value="STAS domain"/>
    <property type="match status" value="1"/>
</dbReference>
<dbReference type="InterPro" id="IPR052746">
    <property type="entry name" value="MlaB_ABC_Transporter"/>
</dbReference>
<evidence type="ECO:0000259" key="1">
    <source>
        <dbReference type="PROSITE" id="PS50801"/>
    </source>
</evidence>